<evidence type="ECO:0000256" key="4">
    <source>
        <dbReference type="ARBA" id="ARBA00022448"/>
    </source>
</evidence>
<feature type="transmembrane region" description="Helical" evidence="10">
    <location>
        <begin position="34"/>
        <end position="52"/>
    </location>
</feature>
<dbReference type="InterPro" id="IPR036458">
    <property type="entry name" value="Na:dicarbo_symporter_sf"/>
</dbReference>
<feature type="transmembrane region" description="Helical" evidence="10">
    <location>
        <begin position="185"/>
        <end position="204"/>
    </location>
</feature>
<evidence type="ECO:0000256" key="1">
    <source>
        <dbReference type="ARBA" id="ARBA00004141"/>
    </source>
</evidence>
<feature type="transmembrane region" description="Helical" evidence="10">
    <location>
        <begin position="371"/>
        <end position="389"/>
    </location>
</feature>
<dbReference type="Pfam" id="PF00375">
    <property type="entry name" value="SDF"/>
    <property type="match status" value="1"/>
</dbReference>
<dbReference type="AlphaFoldDB" id="A0A433RQU0"/>
<keyword evidence="7 10" id="KW-1133">Transmembrane helix</keyword>
<keyword evidence="12" id="KW-1185">Reference proteome</keyword>
<dbReference type="GO" id="GO:0015293">
    <property type="term" value="F:symporter activity"/>
    <property type="evidence" value="ECO:0007669"/>
    <property type="project" value="InterPro"/>
</dbReference>
<dbReference type="Proteomes" id="UP000288623">
    <property type="component" value="Unassembled WGS sequence"/>
</dbReference>
<dbReference type="RefSeq" id="WP_126991402.1">
    <property type="nucleotide sequence ID" value="NZ_JTFC01000039.1"/>
</dbReference>
<dbReference type="SUPFAM" id="SSF118215">
    <property type="entry name" value="Proton glutamate symport protein"/>
    <property type="match status" value="1"/>
</dbReference>
<organism evidence="11 12">
    <name type="scientific">Candidatus Kurthia intestinigallinarum</name>
    <dbReference type="NCBI Taxonomy" id="1562256"/>
    <lineage>
        <taxon>Bacteria</taxon>
        <taxon>Bacillati</taxon>
        <taxon>Bacillota</taxon>
        <taxon>Bacilli</taxon>
        <taxon>Bacillales</taxon>
        <taxon>Caryophanaceae</taxon>
        <taxon>Kurthia</taxon>
    </lineage>
</organism>
<comment type="caution">
    <text evidence="11">The sequence shown here is derived from an EMBL/GenBank/DDBJ whole genome shotgun (WGS) entry which is preliminary data.</text>
</comment>
<feature type="transmembrane region" description="Helical" evidence="10">
    <location>
        <begin position="265"/>
        <end position="284"/>
    </location>
</feature>
<evidence type="ECO:0000256" key="2">
    <source>
        <dbReference type="ARBA" id="ARBA00006148"/>
    </source>
</evidence>
<protein>
    <recommendedName>
        <fullName evidence="3">L-cystine uptake protein TcyP</fullName>
    </recommendedName>
    <alternativeName>
        <fullName evidence="9">Transporter of cystine TcyP</fullName>
    </alternativeName>
</protein>
<comment type="similarity">
    <text evidence="2">Belongs to the dicarboxylate/amino acid:cation symporter (DAACS) (TC 2.A.23) family.</text>
</comment>
<dbReference type="GO" id="GO:0005886">
    <property type="term" value="C:plasma membrane"/>
    <property type="evidence" value="ECO:0007669"/>
    <property type="project" value="TreeGrafter"/>
</dbReference>
<dbReference type="Gene3D" id="1.10.3860.10">
    <property type="entry name" value="Sodium:dicarboxylate symporter"/>
    <property type="match status" value="1"/>
</dbReference>
<keyword evidence="4" id="KW-0813">Transport</keyword>
<evidence type="ECO:0000256" key="5">
    <source>
        <dbReference type="ARBA" id="ARBA00022692"/>
    </source>
</evidence>
<keyword evidence="8 10" id="KW-0472">Membrane</keyword>
<sequence>MDTVWIIVNMVVMFVLLMLLFKMNKKHVSFSKRVFAGLGLGILFGLALHFIYGVDSTITATTTDWFGIIGSGYVKLLQMVAMPLVFISIVAAFTKVVAGKSFGKYAAIILAVLVGTTAVAASVGIASALSFNLDGSSLVSGDAEQARGQEITAKSEEMGDKSLPQQILEFIPANPFLDLTGARPSSTIAVVIFAVFVGFAYLGLVRKDEEHATYIKKAVDTIYALVMRIVTLVLRLTPFGILAIMTNTVATSDFNAIYNMGKFVIASYVALITMFIIHLIIISLTGMSPITYVKKVAPTLLFAFTSRSSAGTLPMNIETQRKRLGVPEGIANFAGSFGVSIGQNGCAGVYPAMLAIMIAPSVGINPFEWQFILMLIAVVAISSFGVAGVGGGATFAAIIVLSAMDLPVALAGILISVEPLIDMGRTALNVSDSMVAGVTTARATGELDRDTYNSKDPQDLAEI</sequence>
<evidence type="ECO:0000256" key="10">
    <source>
        <dbReference type="SAM" id="Phobius"/>
    </source>
</evidence>
<feature type="transmembrane region" description="Helical" evidence="10">
    <location>
        <begin position="72"/>
        <end position="93"/>
    </location>
</feature>
<feature type="transmembrane region" description="Helical" evidence="10">
    <location>
        <begin position="395"/>
        <end position="417"/>
    </location>
</feature>
<dbReference type="PANTHER" id="PTHR42865">
    <property type="entry name" value="PROTON/GLUTAMATE-ASPARTATE SYMPORTER"/>
    <property type="match status" value="1"/>
</dbReference>
<keyword evidence="5 10" id="KW-0812">Transmembrane</keyword>
<dbReference type="EMBL" id="JTFC01000039">
    <property type="protein sequence ID" value="RUS53149.1"/>
    <property type="molecule type" value="Genomic_DNA"/>
</dbReference>
<dbReference type="PANTHER" id="PTHR42865:SF5">
    <property type="entry name" value="L-CYSTINE TRANSPORTER TCYP"/>
    <property type="match status" value="1"/>
</dbReference>
<evidence type="ECO:0000256" key="7">
    <source>
        <dbReference type="ARBA" id="ARBA00022989"/>
    </source>
</evidence>
<proteinExistence type="inferred from homology"/>
<feature type="transmembrane region" description="Helical" evidence="10">
    <location>
        <begin position="225"/>
        <end position="245"/>
    </location>
</feature>
<comment type="subcellular location">
    <subcellularLocation>
        <location evidence="1">Membrane</location>
        <topology evidence="1">Multi-pass membrane protein</topology>
    </subcellularLocation>
</comment>
<reference evidence="11 12" key="1">
    <citation type="submission" date="2014-11" db="EMBL/GenBank/DDBJ databases">
        <title>Genome sequence and analysis of novel Kurthia sp.</title>
        <authorList>
            <person name="Lawson J.N."/>
            <person name="Gonzalez J.E."/>
            <person name="Rinauldi L."/>
            <person name="Xuan Z."/>
            <person name="Firman A."/>
            <person name="Shaddox L."/>
            <person name="Trudeau A."/>
            <person name="Shah S."/>
            <person name="Reiman D."/>
        </authorList>
    </citation>
    <scope>NUCLEOTIDE SEQUENCE [LARGE SCALE GENOMIC DNA]</scope>
    <source>
        <strain evidence="11 12">3B1D</strain>
    </source>
</reference>
<evidence type="ECO:0000256" key="6">
    <source>
        <dbReference type="ARBA" id="ARBA00022970"/>
    </source>
</evidence>
<dbReference type="GO" id="GO:0015184">
    <property type="term" value="F:L-cystine transmembrane transporter activity"/>
    <property type="evidence" value="ECO:0007669"/>
    <property type="project" value="TreeGrafter"/>
</dbReference>
<gene>
    <name evidence="11" type="ORF">QI30_14920</name>
</gene>
<dbReference type="OrthoDB" id="7778689at2"/>
<accession>A0A433RQU0</accession>
<keyword evidence="6" id="KW-0029">Amino-acid transport</keyword>
<dbReference type="FunFam" id="1.10.3860.10:FF:000004">
    <property type="entry name" value="L-cystine transporter tcyP"/>
    <property type="match status" value="1"/>
</dbReference>
<dbReference type="InterPro" id="IPR001991">
    <property type="entry name" value="Na-dicarboxylate_symporter"/>
</dbReference>
<evidence type="ECO:0000313" key="11">
    <source>
        <dbReference type="EMBL" id="RUS53149.1"/>
    </source>
</evidence>
<dbReference type="PRINTS" id="PR00173">
    <property type="entry name" value="EDTRNSPORT"/>
</dbReference>
<evidence type="ECO:0000256" key="3">
    <source>
        <dbReference type="ARBA" id="ARBA00022031"/>
    </source>
</evidence>
<evidence type="ECO:0000256" key="8">
    <source>
        <dbReference type="ARBA" id="ARBA00023136"/>
    </source>
</evidence>
<feature type="transmembrane region" description="Helical" evidence="10">
    <location>
        <begin position="105"/>
        <end position="129"/>
    </location>
</feature>
<evidence type="ECO:0000313" key="12">
    <source>
        <dbReference type="Proteomes" id="UP000288623"/>
    </source>
</evidence>
<feature type="transmembrane region" description="Helical" evidence="10">
    <location>
        <begin position="6"/>
        <end position="22"/>
    </location>
</feature>
<evidence type="ECO:0000256" key="9">
    <source>
        <dbReference type="ARBA" id="ARBA00031293"/>
    </source>
</evidence>
<name>A0A433RQU0_9BACL</name>